<dbReference type="InterPro" id="IPR008284">
    <property type="entry name" value="MoCF_biosynth_CS"/>
</dbReference>
<sequence>MNPVGKPGKTGSLMPVEEAFARLLEMAESSRIVECEFLPLAQVQGRVLAQDLISTLDLPPWPNSAMDGYALNLADWTGEPLPVSQKIFAGQAPEPLKPGTCARIFTGAPVPAGADCVEMQENAEIHADERVSFTEAMVAGQNIRPQGQETTVGELVLPAGTRLGPIEQGLAASLGCAGLDVIRRVRVAVLSTGDELVEPGTTLGPGQIYNSNRVLLCSWLQRLGCEVVDAGILPDDLPATRARLGELQDVDLILSTGGVSVGEADFLGIALREEGELTLWKLAIKPGKPLTVGHFRGVPVIGLPGNPASTLVTFALLTRPYLLRRQGVQDVEPLKFSVPAGFAWPQAGNRREFLRGRLEQGQAIIYRNQSSGVLRSAAWAEGLVEVQEGRVLAKGDQVPFIPLSELLG</sequence>
<keyword evidence="6 11" id="KW-0808">Transferase</keyword>
<dbReference type="GO" id="GO:0046872">
    <property type="term" value="F:metal ion binding"/>
    <property type="evidence" value="ECO:0007669"/>
    <property type="project" value="UniProtKB-UniRule"/>
</dbReference>
<evidence type="ECO:0000313" key="13">
    <source>
        <dbReference type="EMBL" id="AXJ06147.1"/>
    </source>
</evidence>
<evidence type="ECO:0000256" key="11">
    <source>
        <dbReference type="RuleBase" id="RU365090"/>
    </source>
</evidence>
<dbReference type="InterPro" id="IPR036135">
    <property type="entry name" value="MoeA_linker/N_sf"/>
</dbReference>
<dbReference type="GO" id="GO:0061599">
    <property type="term" value="F:molybdopterin molybdotransferase activity"/>
    <property type="evidence" value="ECO:0007669"/>
    <property type="project" value="UniProtKB-UniRule"/>
</dbReference>
<keyword evidence="7 11" id="KW-0479">Metal-binding</keyword>
<reference evidence="13 14" key="1">
    <citation type="submission" date="2017-07" db="EMBL/GenBank/DDBJ databases">
        <title>Genome sequence of Pseudomonas NEP1.</title>
        <authorList>
            <person name="Nascimento F.X."/>
        </authorList>
    </citation>
    <scope>NUCLEOTIDE SEQUENCE [LARGE SCALE GENOMIC DNA]</scope>
    <source>
        <strain evidence="13 14">NEP1</strain>
    </source>
</reference>
<dbReference type="InterPro" id="IPR038987">
    <property type="entry name" value="MoeA-like"/>
</dbReference>
<keyword evidence="8 11" id="KW-0460">Magnesium</keyword>
<gene>
    <name evidence="13" type="ORF">CFN16_19060</name>
</gene>
<dbReference type="SUPFAM" id="SSF63867">
    <property type="entry name" value="MoeA C-terminal domain-like"/>
    <property type="match status" value="1"/>
</dbReference>
<dbReference type="GO" id="GO:0006777">
    <property type="term" value="P:Mo-molybdopterin cofactor biosynthetic process"/>
    <property type="evidence" value="ECO:0007669"/>
    <property type="project" value="UniProtKB-UniRule"/>
</dbReference>
<dbReference type="PROSITE" id="PS01079">
    <property type="entry name" value="MOCF_BIOSYNTHESIS_2"/>
    <property type="match status" value="1"/>
</dbReference>
<dbReference type="FunFam" id="3.40.980.10:FF:000004">
    <property type="entry name" value="Molybdopterin molybdenumtransferase"/>
    <property type="match status" value="1"/>
</dbReference>
<dbReference type="Pfam" id="PF03453">
    <property type="entry name" value="MoeA_N"/>
    <property type="match status" value="1"/>
</dbReference>
<evidence type="ECO:0000256" key="7">
    <source>
        <dbReference type="ARBA" id="ARBA00022723"/>
    </source>
</evidence>
<keyword evidence="5 11" id="KW-0500">Molybdenum</keyword>
<evidence type="ECO:0000256" key="4">
    <source>
        <dbReference type="ARBA" id="ARBA00010763"/>
    </source>
</evidence>
<comment type="catalytic activity">
    <reaction evidence="10">
        <text>adenylyl-molybdopterin + molybdate = Mo-molybdopterin + AMP + H(+)</text>
        <dbReference type="Rhea" id="RHEA:35047"/>
        <dbReference type="ChEBI" id="CHEBI:15378"/>
        <dbReference type="ChEBI" id="CHEBI:36264"/>
        <dbReference type="ChEBI" id="CHEBI:62727"/>
        <dbReference type="ChEBI" id="CHEBI:71302"/>
        <dbReference type="ChEBI" id="CHEBI:456215"/>
        <dbReference type="EC" id="2.10.1.1"/>
    </reaction>
</comment>
<dbReference type="Gene3D" id="3.40.980.10">
    <property type="entry name" value="MoaB/Mog-like domain"/>
    <property type="match status" value="1"/>
</dbReference>
<evidence type="ECO:0000256" key="1">
    <source>
        <dbReference type="ARBA" id="ARBA00001946"/>
    </source>
</evidence>
<dbReference type="InterPro" id="IPR005111">
    <property type="entry name" value="MoeA_C_domain_IV"/>
</dbReference>
<dbReference type="Proteomes" id="UP000254535">
    <property type="component" value="Chromosome"/>
</dbReference>
<dbReference type="Gene3D" id="2.170.190.11">
    <property type="entry name" value="Molybdopterin biosynthesis moea protein, domain 3"/>
    <property type="match status" value="1"/>
</dbReference>
<evidence type="ECO:0000256" key="6">
    <source>
        <dbReference type="ARBA" id="ARBA00022679"/>
    </source>
</evidence>
<dbReference type="UniPathway" id="UPA00344"/>
<dbReference type="InterPro" id="IPR036425">
    <property type="entry name" value="MoaB/Mog-like_dom_sf"/>
</dbReference>
<dbReference type="SMART" id="SM00852">
    <property type="entry name" value="MoCF_biosynth"/>
    <property type="match status" value="1"/>
</dbReference>
<evidence type="ECO:0000256" key="9">
    <source>
        <dbReference type="ARBA" id="ARBA00023150"/>
    </source>
</evidence>
<dbReference type="CDD" id="cd00887">
    <property type="entry name" value="MoeA"/>
    <property type="match status" value="1"/>
</dbReference>
<comment type="pathway">
    <text evidence="3 11">Cofactor biosynthesis; molybdopterin biosynthesis.</text>
</comment>
<organism evidence="13 14">
    <name type="scientific">Pseudomonas fluorescens</name>
    <dbReference type="NCBI Taxonomy" id="294"/>
    <lineage>
        <taxon>Bacteria</taxon>
        <taxon>Pseudomonadati</taxon>
        <taxon>Pseudomonadota</taxon>
        <taxon>Gammaproteobacteria</taxon>
        <taxon>Pseudomonadales</taxon>
        <taxon>Pseudomonadaceae</taxon>
        <taxon>Pseudomonas</taxon>
    </lineage>
</organism>
<dbReference type="SUPFAM" id="SSF63882">
    <property type="entry name" value="MoeA N-terminal region -like"/>
    <property type="match status" value="1"/>
</dbReference>
<dbReference type="SUPFAM" id="SSF53218">
    <property type="entry name" value="Molybdenum cofactor biosynthesis proteins"/>
    <property type="match status" value="1"/>
</dbReference>
<dbReference type="AlphaFoldDB" id="A0A345V095"/>
<dbReference type="Pfam" id="PF00994">
    <property type="entry name" value="MoCF_biosynth"/>
    <property type="match status" value="1"/>
</dbReference>
<dbReference type="EMBL" id="CP022313">
    <property type="protein sequence ID" value="AXJ06147.1"/>
    <property type="molecule type" value="Genomic_DNA"/>
</dbReference>
<dbReference type="Pfam" id="PF03454">
    <property type="entry name" value="MoeA_C"/>
    <property type="match status" value="1"/>
</dbReference>
<evidence type="ECO:0000313" key="14">
    <source>
        <dbReference type="Proteomes" id="UP000254535"/>
    </source>
</evidence>
<dbReference type="InterPro" id="IPR005110">
    <property type="entry name" value="MoeA_linker/N"/>
</dbReference>
<dbReference type="GO" id="GO:0005829">
    <property type="term" value="C:cytosol"/>
    <property type="evidence" value="ECO:0007669"/>
    <property type="project" value="TreeGrafter"/>
</dbReference>
<evidence type="ECO:0000256" key="10">
    <source>
        <dbReference type="ARBA" id="ARBA00047317"/>
    </source>
</evidence>
<evidence type="ECO:0000259" key="12">
    <source>
        <dbReference type="SMART" id="SM00852"/>
    </source>
</evidence>
<evidence type="ECO:0000256" key="5">
    <source>
        <dbReference type="ARBA" id="ARBA00022505"/>
    </source>
</evidence>
<comment type="cofactor">
    <cofactor evidence="1 11">
        <name>Mg(2+)</name>
        <dbReference type="ChEBI" id="CHEBI:18420"/>
    </cofactor>
</comment>
<dbReference type="PANTHER" id="PTHR10192:SF5">
    <property type="entry name" value="GEPHYRIN"/>
    <property type="match status" value="1"/>
</dbReference>
<feature type="domain" description="MoaB/Mog" evidence="12">
    <location>
        <begin position="188"/>
        <end position="324"/>
    </location>
</feature>
<dbReference type="InterPro" id="IPR036688">
    <property type="entry name" value="MoeA_C_domain_IV_sf"/>
</dbReference>
<dbReference type="Gene3D" id="2.40.340.10">
    <property type="entry name" value="MoeA, C-terminal, domain IV"/>
    <property type="match status" value="1"/>
</dbReference>
<comment type="function">
    <text evidence="2 11">Catalyzes the insertion of molybdate into adenylated molybdopterin with the concomitant release of AMP.</text>
</comment>
<dbReference type="PANTHER" id="PTHR10192">
    <property type="entry name" value="MOLYBDOPTERIN BIOSYNTHESIS PROTEIN"/>
    <property type="match status" value="1"/>
</dbReference>
<dbReference type="EC" id="2.10.1.1" evidence="11"/>
<evidence type="ECO:0000256" key="3">
    <source>
        <dbReference type="ARBA" id="ARBA00005046"/>
    </source>
</evidence>
<name>A0A345V095_PSEFL</name>
<dbReference type="NCBIfam" id="TIGR00177">
    <property type="entry name" value="molyb_syn"/>
    <property type="match status" value="1"/>
</dbReference>
<protein>
    <recommendedName>
        <fullName evidence="11">Molybdopterin molybdenumtransferase</fullName>
        <ecNumber evidence="11">2.10.1.1</ecNumber>
    </recommendedName>
</protein>
<dbReference type="Gene3D" id="3.90.105.10">
    <property type="entry name" value="Molybdopterin biosynthesis moea protein, domain 2"/>
    <property type="match status" value="1"/>
</dbReference>
<dbReference type="NCBIfam" id="NF045515">
    <property type="entry name" value="Glp_gephyrin"/>
    <property type="match status" value="1"/>
</dbReference>
<evidence type="ECO:0000256" key="2">
    <source>
        <dbReference type="ARBA" id="ARBA00002901"/>
    </source>
</evidence>
<dbReference type="InterPro" id="IPR001453">
    <property type="entry name" value="MoaB/Mog_dom"/>
</dbReference>
<accession>A0A345V095</accession>
<proteinExistence type="inferred from homology"/>
<comment type="similarity">
    <text evidence="4 11">Belongs to the MoeA family.</text>
</comment>
<dbReference type="RefSeq" id="WP_115078728.1">
    <property type="nucleotide sequence ID" value="NZ_CP022313.1"/>
</dbReference>
<keyword evidence="9 11" id="KW-0501">Molybdenum cofactor biosynthesis</keyword>
<evidence type="ECO:0000256" key="8">
    <source>
        <dbReference type="ARBA" id="ARBA00022842"/>
    </source>
</evidence>